<dbReference type="Pfam" id="PF02781">
    <property type="entry name" value="G6PD_C"/>
    <property type="match status" value="1"/>
</dbReference>
<evidence type="ECO:0000313" key="11">
    <source>
        <dbReference type="Proteomes" id="UP000000669"/>
    </source>
</evidence>
<dbReference type="EMBL" id="CP000263">
    <property type="protein sequence ID" value="ABJ90671.1"/>
    <property type="molecule type" value="Genomic_DNA"/>
</dbReference>
<comment type="catalytic activity">
    <reaction evidence="7">
        <text>D-glucose 6-phosphate + NADP(+) = 6-phospho-D-glucono-1,5-lactone + NADPH + H(+)</text>
        <dbReference type="Rhea" id="RHEA:15841"/>
        <dbReference type="ChEBI" id="CHEBI:15378"/>
        <dbReference type="ChEBI" id="CHEBI:57783"/>
        <dbReference type="ChEBI" id="CHEBI:57955"/>
        <dbReference type="ChEBI" id="CHEBI:58349"/>
        <dbReference type="ChEBI" id="CHEBI:61548"/>
        <dbReference type="EC" id="1.1.1.49"/>
    </reaction>
</comment>
<feature type="binding site" evidence="7">
    <location>
        <position position="336"/>
    </location>
    <ligand>
        <name>substrate</name>
    </ligand>
</feature>
<dbReference type="GO" id="GO:0005829">
    <property type="term" value="C:cytosol"/>
    <property type="evidence" value="ECO:0007669"/>
    <property type="project" value="TreeGrafter"/>
</dbReference>
<feature type="binding site" evidence="7">
    <location>
        <position position="232"/>
    </location>
    <ligand>
        <name>substrate</name>
    </ligand>
</feature>
<dbReference type="RefSeq" id="WP_011672590.1">
    <property type="nucleotide sequence ID" value="NC_008513.1"/>
</dbReference>
<evidence type="ECO:0000259" key="9">
    <source>
        <dbReference type="Pfam" id="PF02781"/>
    </source>
</evidence>
<evidence type="ECO:0000256" key="4">
    <source>
        <dbReference type="ARBA" id="ARBA00022857"/>
    </source>
</evidence>
<dbReference type="GO" id="GO:0009051">
    <property type="term" value="P:pentose-phosphate shunt, oxidative branch"/>
    <property type="evidence" value="ECO:0007669"/>
    <property type="project" value="TreeGrafter"/>
</dbReference>
<feature type="binding site" evidence="7">
    <location>
        <position position="145"/>
    </location>
    <ligand>
        <name>NADP(+)</name>
        <dbReference type="ChEBI" id="CHEBI:58349"/>
    </ligand>
</feature>
<dbReference type="InterPro" id="IPR001282">
    <property type="entry name" value="G6P_DH"/>
</dbReference>
<dbReference type="KEGG" id="bcc:BCc_199"/>
<proteinExistence type="inferred from homology"/>
<evidence type="ECO:0000256" key="2">
    <source>
        <dbReference type="ARBA" id="ARBA00009975"/>
    </source>
</evidence>
<feature type="domain" description="Glucose-6-phosphate dehydrogenase NAD-binding" evidence="8">
    <location>
        <begin position="11"/>
        <end position="184"/>
    </location>
</feature>
<feature type="binding site" evidence="7">
    <location>
        <position position="341"/>
    </location>
    <ligand>
        <name>substrate</name>
    </ligand>
</feature>
<dbReference type="HAMAP" id="MF_00966">
    <property type="entry name" value="G6PD"/>
    <property type="match status" value="1"/>
</dbReference>
<dbReference type="NCBIfam" id="TIGR00871">
    <property type="entry name" value="zwf"/>
    <property type="match status" value="1"/>
</dbReference>
<dbReference type="UniPathway" id="UPA00115">
    <property type="reaction ID" value="UER00408"/>
</dbReference>
<keyword evidence="6 7" id="KW-0119">Carbohydrate metabolism</keyword>
<dbReference type="InterPro" id="IPR019796">
    <property type="entry name" value="G6P_DH_AS"/>
</dbReference>
<dbReference type="PANTHER" id="PTHR23429:SF0">
    <property type="entry name" value="GLUCOSE-6-PHOSPHATE 1-DEHYDROGENASE"/>
    <property type="match status" value="1"/>
</dbReference>
<gene>
    <name evidence="7 10" type="primary">zwf</name>
    <name evidence="10" type="ordered locus">BCc_199</name>
</gene>
<dbReference type="eggNOG" id="COG0364">
    <property type="taxonomic scope" value="Bacteria"/>
</dbReference>
<dbReference type="EC" id="1.1.1.49" evidence="7"/>
<feature type="binding site" evidence="7">
    <location>
        <position position="179"/>
    </location>
    <ligand>
        <name>substrate</name>
    </ligand>
</feature>
<dbReference type="Gene3D" id="3.40.50.720">
    <property type="entry name" value="NAD(P)-binding Rossmann-like Domain"/>
    <property type="match status" value="1"/>
</dbReference>
<evidence type="ECO:0000256" key="3">
    <source>
        <dbReference type="ARBA" id="ARBA00022526"/>
    </source>
</evidence>
<evidence type="ECO:0000256" key="6">
    <source>
        <dbReference type="ARBA" id="ARBA00023277"/>
    </source>
</evidence>
<dbReference type="OrthoDB" id="9802739at2"/>
<dbReference type="SUPFAM" id="SSF55347">
    <property type="entry name" value="Glyceraldehyde-3-phosphate dehydrogenase-like, C-terminal domain"/>
    <property type="match status" value="1"/>
</dbReference>
<dbReference type="Gene3D" id="3.30.360.10">
    <property type="entry name" value="Dihydrodipicolinate Reductase, domain 2"/>
    <property type="match status" value="1"/>
</dbReference>
<feature type="active site" description="Proton acceptor" evidence="7">
    <location>
        <position position="237"/>
    </location>
</feature>
<name>Q057M8_BUCCC</name>
<dbReference type="PIRSF" id="PIRSF000110">
    <property type="entry name" value="G6PD"/>
    <property type="match status" value="1"/>
</dbReference>
<dbReference type="GO" id="GO:0050661">
    <property type="term" value="F:NADP binding"/>
    <property type="evidence" value="ECO:0007669"/>
    <property type="project" value="UniProtKB-UniRule"/>
</dbReference>
<feature type="domain" description="Glucose-6-phosphate dehydrogenase C-terminal" evidence="9">
    <location>
        <begin position="187"/>
        <end position="483"/>
    </location>
</feature>
<comment type="function">
    <text evidence="7">Catalyzes the oxidation of glucose 6-phosphate to 6-phosphogluconolactone.</text>
</comment>
<dbReference type="SUPFAM" id="SSF51735">
    <property type="entry name" value="NAD(P)-binding Rossmann-fold domains"/>
    <property type="match status" value="1"/>
</dbReference>
<evidence type="ECO:0000256" key="7">
    <source>
        <dbReference type="HAMAP-Rule" id="MF_00966"/>
    </source>
</evidence>
<comment type="pathway">
    <text evidence="1 7">Carbohydrate degradation; pentose phosphate pathway; D-ribulose 5-phosphate from D-glucose 6-phosphate (oxidative stage): step 1/3.</text>
</comment>
<dbReference type="InterPro" id="IPR022675">
    <property type="entry name" value="G6P_DH_C"/>
</dbReference>
<feature type="binding site" evidence="7">
    <location>
        <position position="213"/>
    </location>
    <ligand>
        <name>substrate</name>
    </ligand>
</feature>
<keyword evidence="11" id="KW-1185">Reference proteome</keyword>
<dbReference type="GO" id="GO:0004345">
    <property type="term" value="F:glucose-6-phosphate dehydrogenase activity"/>
    <property type="evidence" value="ECO:0007669"/>
    <property type="project" value="UniProtKB-UniRule"/>
</dbReference>
<dbReference type="Pfam" id="PF00479">
    <property type="entry name" value="G6PD_N"/>
    <property type="match status" value="1"/>
</dbReference>
<comment type="similarity">
    <text evidence="2 7">Belongs to the glucose-6-phosphate dehydrogenase family.</text>
</comment>
<dbReference type="STRING" id="372461.BCc_199"/>
<keyword evidence="4 7" id="KW-0521">NADP</keyword>
<evidence type="ECO:0000256" key="5">
    <source>
        <dbReference type="ARBA" id="ARBA00023002"/>
    </source>
</evidence>
<dbReference type="HOGENOM" id="CLU_013524_5_0_6"/>
<evidence type="ECO:0000259" key="8">
    <source>
        <dbReference type="Pfam" id="PF00479"/>
    </source>
</evidence>
<evidence type="ECO:0000313" key="10">
    <source>
        <dbReference type="EMBL" id="ABJ90671.1"/>
    </source>
</evidence>
<dbReference type="AlphaFoldDB" id="Q057M8"/>
<dbReference type="PANTHER" id="PTHR23429">
    <property type="entry name" value="GLUCOSE-6-PHOSPHATE 1-DEHYDROGENASE G6PD"/>
    <property type="match status" value="1"/>
</dbReference>
<dbReference type="InterPro" id="IPR036291">
    <property type="entry name" value="NAD(P)-bd_dom_sf"/>
</dbReference>
<protein>
    <recommendedName>
        <fullName evidence="7">Glucose-6-phosphate 1-dehydrogenase</fullName>
        <shortName evidence="7">G6PD</shortName>
        <ecNumber evidence="7">1.1.1.49</ecNumber>
    </recommendedName>
</protein>
<evidence type="ECO:0000256" key="1">
    <source>
        <dbReference type="ARBA" id="ARBA00004937"/>
    </source>
</evidence>
<dbReference type="Proteomes" id="UP000000669">
    <property type="component" value="Chromosome"/>
</dbReference>
<accession>Q057M8</accession>
<dbReference type="PROSITE" id="PS00069">
    <property type="entry name" value="G6P_DEHYDROGENASE"/>
    <property type="match status" value="1"/>
</dbReference>
<keyword evidence="5 7" id="KW-0560">Oxidoreductase</keyword>
<organism evidence="10 11">
    <name type="scientific">Buchnera aphidicola subsp. Cinara cedri (strain Cc)</name>
    <dbReference type="NCBI Taxonomy" id="372461"/>
    <lineage>
        <taxon>Bacteria</taxon>
        <taxon>Pseudomonadati</taxon>
        <taxon>Pseudomonadota</taxon>
        <taxon>Gammaproteobacteria</taxon>
        <taxon>Enterobacterales</taxon>
        <taxon>Erwiniaceae</taxon>
        <taxon>Buchnera</taxon>
    </lineage>
</organism>
<keyword evidence="3 7" id="KW-0313">Glucose metabolism</keyword>
<reference evidence="10 11" key="1">
    <citation type="journal article" date="2006" name="Science">
        <title>A small microbial genome: the end of a long symbiotic relationship?</title>
        <authorList>
            <person name="Perez-Brocal V."/>
            <person name="Gil R."/>
            <person name="Ramos S."/>
            <person name="Lamelas A."/>
            <person name="Postigo M."/>
            <person name="Michelena J.M."/>
            <person name="Silva F.J."/>
            <person name="Moya A."/>
            <person name="Latorre A."/>
        </authorList>
    </citation>
    <scope>NUCLEOTIDE SEQUENCE [LARGE SCALE GENOMIC DNA]</scope>
    <source>
        <strain evidence="11">Cc</strain>
    </source>
</reference>
<dbReference type="GO" id="GO:0006006">
    <property type="term" value="P:glucose metabolic process"/>
    <property type="evidence" value="ECO:0007669"/>
    <property type="project" value="UniProtKB-KW"/>
</dbReference>
<feature type="binding site" evidence="7">
    <location>
        <position position="48"/>
    </location>
    <ligand>
        <name>NADP(+)</name>
        <dbReference type="ChEBI" id="CHEBI:58349"/>
    </ligand>
</feature>
<dbReference type="InterPro" id="IPR022674">
    <property type="entry name" value="G6P_DH_NAD-bd"/>
</dbReference>
<feature type="binding site" evidence="7">
    <location>
        <position position="175"/>
    </location>
    <ligand>
        <name>substrate</name>
    </ligand>
</feature>
<comment type="caution">
    <text evidence="7">Lacks conserved residue(s) required for the propagation of feature annotation.</text>
</comment>
<dbReference type="PRINTS" id="PR00079">
    <property type="entry name" value="G6PDHDRGNASE"/>
</dbReference>
<sequence length="486" mass="57615">MKLQMHTHDLIIFGTKGDLAQRKLFPALYSLEKKNKLVDNTRIIGVSRSNTNTKEYIQIIYNALKKFLKEKINKKIWEKFKKRFIFCKMNINCLQDFKKLKIILKKKKHILLNYFAVSSNLFIKICKGLSNINCNSKTSKIIIEKPIGDSLKSFNFINKSIKKYFSEKQIFRIDHYLGKEALLNLITLKFFNPFFNNNFNKKTIDHIQITLSESLGIEKRWSYFDQTGQIIDMVQNHMLQIISIFAMNKPKSLKKKHICSEKIKILKSLYIKNNDIKNNISLGQYKSGKINNNIVPSYVNEENSKKNSLTETFAAIKLYINTKKWKNVPFYIRTGKRLLKKCSKIIIFLKKSSENLLKNNKKIFNNRIIINLQSPFNIKIKFFNKIPQLNSKFKLTSSEMLFNYKKITKNNFFPEEYEKLLLESMKGNQFLFVNYKEIKYSWKWIDSIIKIYKKNPLLLEYYSSGSWGPKSSEKLIKKDKRKWDNN</sequence>